<feature type="compositionally biased region" description="Basic and acidic residues" evidence="1">
    <location>
        <begin position="207"/>
        <end position="218"/>
    </location>
</feature>
<keyword evidence="3" id="KW-1185">Reference proteome</keyword>
<protein>
    <submittedName>
        <fullName evidence="2">Uncharacterized protein</fullName>
    </submittedName>
</protein>
<proteinExistence type="predicted"/>
<comment type="caution">
    <text evidence="2">The sequence shown here is derived from an EMBL/GenBank/DDBJ whole genome shotgun (WGS) entry which is preliminary data.</text>
</comment>
<dbReference type="AlphaFoldDB" id="A0A0N0NHF8"/>
<dbReference type="GeneID" id="28732359"/>
<dbReference type="EMBL" id="LFJN01000054">
    <property type="protein sequence ID" value="KPI34641.1"/>
    <property type="molecule type" value="Genomic_DNA"/>
</dbReference>
<reference evidence="2 3" key="1">
    <citation type="submission" date="2015-06" db="EMBL/GenBank/DDBJ databases">
        <title>Draft genome of the ant-associated black yeast Phialophora attae CBS 131958.</title>
        <authorList>
            <person name="Moreno L.F."/>
            <person name="Stielow B.J."/>
            <person name="de Hoog S."/>
            <person name="Vicente V.A."/>
            <person name="Weiss V.A."/>
            <person name="de Vries M."/>
            <person name="Cruz L.M."/>
            <person name="Souza E.M."/>
        </authorList>
    </citation>
    <scope>NUCLEOTIDE SEQUENCE [LARGE SCALE GENOMIC DNA]</scope>
    <source>
        <strain evidence="2 3">CBS 131958</strain>
    </source>
</reference>
<sequence>MALHSNPRRPPRGSNYTSHSRRLNGASLPPRRPPQSTTSCSVSQRSQTDASDTSGPSTWADITTSHLGSQISSDIGSDVTGTTTSPEYGPDTSGWDGTPPPMPVEAHEQWPSLDSKTGNKVHEDLSAKDMLHDLARSSPQTTLQPALTPVPRRQQNQASRVLPTGPPTDEAELIDLGGSATAQHCQAASGAPNNEKQPYKPSPPRESPVRPRTFHEIDQEEVQRKVAAQEAFMEPLKEPSLVDGGLLNATEAMRAAEATMGVAVESKRKGKGKKKKEWLNLTPFIQY</sequence>
<dbReference type="RefSeq" id="XP_017994604.1">
    <property type="nucleotide sequence ID" value="XM_018140478.1"/>
</dbReference>
<feature type="compositionally biased region" description="Polar residues" evidence="1">
    <location>
        <begin position="34"/>
        <end position="86"/>
    </location>
</feature>
<dbReference type="Proteomes" id="UP000038010">
    <property type="component" value="Unassembled WGS sequence"/>
</dbReference>
<feature type="compositionally biased region" description="Basic residues" evidence="1">
    <location>
        <begin position="1"/>
        <end position="11"/>
    </location>
</feature>
<dbReference type="VEuPathDB" id="FungiDB:AB675_11615"/>
<organism evidence="2 3">
    <name type="scientific">Cyphellophora attinorum</name>
    <dbReference type="NCBI Taxonomy" id="1664694"/>
    <lineage>
        <taxon>Eukaryota</taxon>
        <taxon>Fungi</taxon>
        <taxon>Dikarya</taxon>
        <taxon>Ascomycota</taxon>
        <taxon>Pezizomycotina</taxon>
        <taxon>Eurotiomycetes</taxon>
        <taxon>Chaetothyriomycetidae</taxon>
        <taxon>Chaetothyriales</taxon>
        <taxon>Cyphellophoraceae</taxon>
        <taxon>Cyphellophora</taxon>
    </lineage>
</organism>
<evidence type="ECO:0000313" key="2">
    <source>
        <dbReference type="EMBL" id="KPI34641.1"/>
    </source>
</evidence>
<feature type="compositionally biased region" description="Basic and acidic residues" evidence="1">
    <location>
        <begin position="120"/>
        <end position="135"/>
    </location>
</feature>
<evidence type="ECO:0000313" key="3">
    <source>
        <dbReference type="Proteomes" id="UP000038010"/>
    </source>
</evidence>
<feature type="compositionally biased region" description="Polar residues" evidence="1">
    <location>
        <begin position="180"/>
        <end position="196"/>
    </location>
</feature>
<feature type="region of interest" description="Disordered" evidence="1">
    <location>
        <begin position="1"/>
        <end position="218"/>
    </location>
</feature>
<evidence type="ECO:0000256" key="1">
    <source>
        <dbReference type="SAM" id="MobiDB-lite"/>
    </source>
</evidence>
<name>A0A0N0NHF8_9EURO</name>
<gene>
    <name evidence="2" type="ORF">AB675_11615</name>
</gene>
<accession>A0A0N0NHF8</accession>